<organism evidence="1 2">
    <name type="scientific">Micavibrio aeruginosavorus</name>
    <dbReference type="NCBI Taxonomy" id="349221"/>
    <lineage>
        <taxon>Bacteria</taxon>
        <taxon>Pseudomonadati</taxon>
        <taxon>Bdellovibrionota</taxon>
        <taxon>Bdellovibrionia</taxon>
        <taxon>Bdellovibrionales</taxon>
        <taxon>Pseudobdellovibrionaceae</taxon>
        <taxon>Micavibrio</taxon>
    </lineage>
</organism>
<dbReference type="Proteomes" id="UP000595362">
    <property type="component" value="Chromosome"/>
</dbReference>
<dbReference type="GO" id="GO:0008168">
    <property type="term" value="F:methyltransferase activity"/>
    <property type="evidence" value="ECO:0007669"/>
    <property type="project" value="UniProtKB-KW"/>
</dbReference>
<dbReference type="GO" id="GO:0032259">
    <property type="term" value="P:methylation"/>
    <property type="evidence" value="ECO:0007669"/>
    <property type="project" value="UniProtKB-KW"/>
</dbReference>
<dbReference type="AlphaFoldDB" id="A0A7T5R2A9"/>
<dbReference type="EMBL" id="CP066681">
    <property type="protein sequence ID" value="QQG36180.1"/>
    <property type="molecule type" value="Genomic_DNA"/>
</dbReference>
<name>A0A7T5R2A9_9BACT</name>
<keyword evidence="1" id="KW-0808">Transferase</keyword>
<dbReference type="SUPFAM" id="SSF53335">
    <property type="entry name" value="S-adenosyl-L-methionine-dependent methyltransferases"/>
    <property type="match status" value="1"/>
</dbReference>
<keyword evidence="1" id="KW-0489">Methyltransferase</keyword>
<sequence length="467" mass="52950">MTASTLQKIKSSFRDPGSQVFSEGGRIFRLIRRESVADYRHLMDSGLYRALTEKGLLIPHEDVSDAFPHLRENEGDVVISPQRVAFISYPFEWSFSALKAAALATLDIQKLCLDHGMTLQDATAFNIQFHQGRWLLIDTGSFRVQKEFHAWGAYRQFCQHFLAPLLLMARTDARLLPLFAHYLDGVPLDLASRLLPLSAKVNPAVFMHIVMHGKYTLKDFDVSAVKAQQRPISKAAAYGLIDQLRGMAAGLELVRKETVWTAYENTHTYNQSEFKDKEEFIREAMMRISPDNVWDLGANTGHFSRLVAAQAKPDTSIVAFEYDVMTVEAGERQSRACNRNKPLHLWMDLLNPTTSHGWAGQEWDSLSARGPADLVLALALVHHLCLSGNIRFAQLAEYLATISRHLVVEFVPKDDPQSQRLLKSRKDIYDEYTQENFESALKAHFAILQSRKVSSTGRTLYLMKRHA</sequence>
<proteinExistence type="predicted"/>
<accession>A0A7T5R2A9</accession>
<evidence type="ECO:0000313" key="2">
    <source>
        <dbReference type="Proteomes" id="UP000595362"/>
    </source>
</evidence>
<dbReference type="InterPro" id="IPR029063">
    <property type="entry name" value="SAM-dependent_MTases_sf"/>
</dbReference>
<protein>
    <submittedName>
        <fullName evidence="1">SAM-dependent methyltransferase</fullName>
    </submittedName>
</protein>
<evidence type="ECO:0000313" key="1">
    <source>
        <dbReference type="EMBL" id="QQG36180.1"/>
    </source>
</evidence>
<reference evidence="1 2" key="1">
    <citation type="submission" date="2020-07" db="EMBL/GenBank/DDBJ databases">
        <title>Huge and variable diversity of episymbiotic CPR bacteria and DPANN archaea in groundwater ecosystems.</title>
        <authorList>
            <person name="He C.Y."/>
            <person name="Keren R."/>
            <person name="Whittaker M."/>
            <person name="Farag I.F."/>
            <person name="Doudna J."/>
            <person name="Cate J.H.D."/>
            <person name="Banfield J.F."/>
        </authorList>
    </citation>
    <scope>NUCLEOTIDE SEQUENCE [LARGE SCALE GENOMIC DNA]</scope>
    <source>
        <strain evidence="1">NC_groundwater_70_Ag_B-0.1um_54_66</strain>
    </source>
</reference>
<dbReference type="Gene3D" id="3.40.50.150">
    <property type="entry name" value="Vaccinia Virus protein VP39"/>
    <property type="match status" value="1"/>
</dbReference>
<gene>
    <name evidence="1" type="ORF">HYS17_11950</name>
</gene>